<gene>
    <name evidence="1" type="ORF">IAD16_07205</name>
</gene>
<accession>A0A9D1L8T4</accession>
<organism evidence="1 2">
    <name type="scientific">Candidatus Fimisoma avicola</name>
    <dbReference type="NCBI Taxonomy" id="2840826"/>
    <lineage>
        <taxon>Bacteria</taxon>
        <taxon>Bacillati</taxon>
        <taxon>Bacillota</taxon>
        <taxon>Clostridia</taxon>
        <taxon>Eubacteriales</taxon>
        <taxon>Candidatus Fimisoma</taxon>
    </lineage>
</organism>
<sequence>MSKKEMLDKAFRDAVTEINVNSIDDEDILEDVLATSMKAYAERENVEFTDDEIRATIVAGLETIRKAGKDFSYQNKMML</sequence>
<evidence type="ECO:0000313" key="2">
    <source>
        <dbReference type="Proteomes" id="UP000824091"/>
    </source>
</evidence>
<dbReference type="Proteomes" id="UP000824091">
    <property type="component" value="Unassembled WGS sequence"/>
</dbReference>
<reference evidence="1" key="2">
    <citation type="journal article" date="2021" name="PeerJ">
        <title>Extensive microbial diversity within the chicken gut microbiome revealed by metagenomics and culture.</title>
        <authorList>
            <person name="Gilroy R."/>
            <person name="Ravi A."/>
            <person name="Getino M."/>
            <person name="Pursley I."/>
            <person name="Horton D.L."/>
            <person name="Alikhan N.F."/>
            <person name="Baker D."/>
            <person name="Gharbi K."/>
            <person name="Hall N."/>
            <person name="Watson M."/>
            <person name="Adriaenssens E.M."/>
            <person name="Foster-Nyarko E."/>
            <person name="Jarju S."/>
            <person name="Secka A."/>
            <person name="Antonio M."/>
            <person name="Oren A."/>
            <person name="Chaudhuri R.R."/>
            <person name="La Ragione R."/>
            <person name="Hildebrand F."/>
            <person name="Pallen M.J."/>
        </authorList>
    </citation>
    <scope>NUCLEOTIDE SEQUENCE</scope>
    <source>
        <strain evidence="1">11300</strain>
    </source>
</reference>
<dbReference type="AlphaFoldDB" id="A0A9D1L8T4"/>
<reference evidence="1" key="1">
    <citation type="submission" date="2020-10" db="EMBL/GenBank/DDBJ databases">
        <authorList>
            <person name="Gilroy R."/>
        </authorList>
    </citation>
    <scope>NUCLEOTIDE SEQUENCE</scope>
    <source>
        <strain evidence="1">11300</strain>
    </source>
</reference>
<evidence type="ECO:0000313" key="1">
    <source>
        <dbReference type="EMBL" id="HIU28146.1"/>
    </source>
</evidence>
<protein>
    <submittedName>
        <fullName evidence="1">Uncharacterized protein</fullName>
    </submittedName>
</protein>
<proteinExistence type="predicted"/>
<comment type="caution">
    <text evidence="1">The sequence shown here is derived from an EMBL/GenBank/DDBJ whole genome shotgun (WGS) entry which is preliminary data.</text>
</comment>
<name>A0A9D1L8T4_9FIRM</name>
<dbReference type="EMBL" id="DVMO01000105">
    <property type="protein sequence ID" value="HIU28146.1"/>
    <property type="molecule type" value="Genomic_DNA"/>
</dbReference>